<feature type="transmembrane region" description="Helical" evidence="1">
    <location>
        <begin position="15"/>
        <end position="34"/>
    </location>
</feature>
<dbReference type="EMBL" id="BJFL01000026">
    <property type="protein sequence ID" value="GDY32567.1"/>
    <property type="molecule type" value="Genomic_DNA"/>
</dbReference>
<organism evidence="2 3">
    <name type="scientific">Gandjariella thermophila</name>
    <dbReference type="NCBI Taxonomy" id="1931992"/>
    <lineage>
        <taxon>Bacteria</taxon>
        <taxon>Bacillati</taxon>
        <taxon>Actinomycetota</taxon>
        <taxon>Actinomycetes</taxon>
        <taxon>Pseudonocardiales</taxon>
        <taxon>Pseudonocardiaceae</taxon>
        <taxon>Gandjariella</taxon>
    </lineage>
</organism>
<gene>
    <name evidence="2" type="ORF">GTS_42000</name>
</gene>
<keyword evidence="1" id="KW-0812">Transmembrane</keyword>
<keyword evidence="1" id="KW-0472">Membrane</keyword>
<evidence type="ECO:0000313" key="3">
    <source>
        <dbReference type="Proteomes" id="UP000298860"/>
    </source>
</evidence>
<proteinExistence type="predicted"/>
<evidence type="ECO:0000256" key="1">
    <source>
        <dbReference type="SAM" id="Phobius"/>
    </source>
</evidence>
<reference evidence="3" key="1">
    <citation type="submission" date="2019-04" db="EMBL/GenBank/DDBJ databases">
        <title>Draft genome sequence of Pseudonocardiaceae bacterium SL3-2-4.</title>
        <authorList>
            <person name="Ningsih F."/>
            <person name="Yokota A."/>
            <person name="Sakai Y."/>
            <person name="Nanatani K."/>
            <person name="Yabe S."/>
            <person name="Oetari A."/>
            <person name="Sjamsuridzal W."/>
        </authorList>
    </citation>
    <scope>NUCLEOTIDE SEQUENCE [LARGE SCALE GENOMIC DNA]</scope>
    <source>
        <strain evidence="3">SL3-2-4</strain>
    </source>
</reference>
<name>A0A4D4JF83_9PSEU</name>
<sequence length="121" mass="11955">MMRTAVSWPRLEVGFGFPLGFAAGSVTTMVAVAAGATHVPAAALVALAATVACASAVTTTAGAVATGAACWALYDGFVLGRAGHLVLTEYSAQAAALLVVVALVATAVGAAFRNHVARPRS</sequence>
<comment type="caution">
    <text evidence="2">The sequence shown here is derived from an EMBL/GenBank/DDBJ whole genome shotgun (WGS) entry which is preliminary data.</text>
</comment>
<keyword evidence="3" id="KW-1185">Reference proteome</keyword>
<accession>A0A4D4JF83</accession>
<feature type="transmembrane region" description="Helical" evidence="1">
    <location>
        <begin position="41"/>
        <end position="74"/>
    </location>
</feature>
<dbReference type="Proteomes" id="UP000298860">
    <property type="component" value="Unassembled WGS sequence"/>
</dbReference>
<evidence type="ECO:0000313" key="2">
    <source>
        <dbReference type="EMBL" id="GDY32567.1"/>
    </source>
</evidence>
<keyword evidence="1" id="KW-1133">Transmembrane helix</keyword>
<dbReference type="AlphaFoldDB" id="A0A4D4JF83"/>
<protein>
    <submittedName>
        <fullName evidence="2">Uncharacterized protein</fullName>
    </submittedName>
</protein>
<feature type="transmembrane region" description="Helical" evidence="1">
    <location>
        <begin position="94"/>
        <end position="112"/>
    </location>
</feature>
<dbReference type="RefSeq" id="WP_137815584.1">
    <property type="nucleotide sequence ID" value="NZ_BJFL01000026.1"/>
</dbReference>